<dbReference type="EMBL" id="JBHLUD010000002">
    <property type="protein sequence ID" value="MFC0541691.1"/>
    <property type="molecule type" value="Genomic_DNA"/>
</dbReference>
<dbReference type="SUPFAM" id="SSF46785">
    <property type="entry name" value="Winged helix' DNA-binding domain"/>
    <property type="match status" value="1"/>
</dbReference>
<dbReference type="Pfam" id="PF00480">
    <property type="entry name" value="ROK"/>
    <property type="match status" value="1"/>
</dbReference>
<reference evidence="2 3" key="1">
    <citation type="submission" date="2024-09" db="EMBL/GenBank/DDBJ databases">
        <authorList>
            <person name="Sun Q."/>
            <person name="Mori K."/>
        </authorList>
    </citation>
    <scope>NUCLEOTIDE SEQUENCE [LARGE SCALE GENOMIC DNA]</scope>
    <source>
        <strain evidence="2 3">TBRC 1432</strain>
    </source>
</reference>
<name>A0ABV6MP97_9PSEU</name>
<sequence length="367" mass="37414">MGLSSSAQQVFLGLAARGKATRPQLSADCGLSKPTVSGAVSELEAVEFVERYGAVRGTIGRSAVVYRLGPAAGYVLAVDHGSTQVSYRAVTLDGRLLDEGHTDVPAEAGAMVRAALRRRSRTGPLRAVVVAVPDVVTPEGGRGDPVVDERTRAAVDGLGLPAGAAVLIENNVNCAAIAELREGVAGSRDTFVYLQVGVGIGAGVVVNGQLVRGVNGAAGELARLAYPWTDERPAGHEALEARLGSPGLLRRMWTKWSTGDGPPPDDAVALFALAGQGHPLAADLVREHAQEVGKVAASLTAVLDPGLVVLGGGVGANPLLTGGVVATLAGLSWPTEVVVGRLGDRATVLGAAQLARDLGVRRAVVAL</sequence>
<dbReference type="InterPro" id="IPR043129">
    <property type="entry name" value="ATPase_NBD"/>
</dbReference>
<comment type="similarity">
    <text evidence="1">Belongs to the ROK (NagC/XylR) family.</text>
</comment>
<evidence type="ECO:0000256" key="1">
    <source>
        <dbReference type="ARBA" id="ARBA00006479"/>
    </source>
</evidence>
<evidence type="ECO:0000313" key="2">
    <source>
        <dbReference type="EMBL" id="MFC0541691.1"/>
    </source>
</evidence>
<keyword evidence="3" id="KW-1185">Reference proteome</keyword>
<dbReference type="InterPro" id="IPR036390">
    <property type="entry name" value="WH_DNA-bd_sf"/>
</dbReference>
<dbReference type="PANTHER" id="PTHR18964:SF149">
    <property type="entry name" value="BIFUNCTIONAL UDP-N-ACETYLGLUCOSAMINE 2-EPIMERASE_N-ACETYLMANNOSAMINE KINASE"/>
    <property type="match status" value="1"/>
</dbReference>
<accession>A0ABV6MP97</accession>
<proteinExistence type="inferred from homology"/>
<organism evidence="2 3">
    <name type="scientific">Kutzneria chonburiensis</name>
    <dbReference type="NCBI Taxonomy" id="1483604"/>
    <lineage>
        <taxon>Bacteria</taxon>
        <taxon>Bacillati</taxon>
        <taxon>Actinomycetota</taxon>
        <taxon>Actinomycetes</taxon>
        <taxon>Pseudonocardiales</taxon>
        <taxon>Pseudonocardiaceae</taxon>
        <taxon>Kutzneria</taxon>
    </lineage>
</organism>
<dbReference type="Gene3D" id="1.10.10.10">
    <property type="entry name" value="Winged helix-like DNA-binding domain superfamily/Winged helix DNA-binding domain"/>
    <property type="match status" value="1"/>
</dbReference>
<dbReference type="SUPFAM" id="SSF53067">
    <property type="entry name" value="Actin-like ATPase domain"/>
    <property type="match status" value="1"/>
</dbReference>
<dbReference type="PANTHER" id="PTHR18964">
    <property type="entry name" value="ROK (REPRESSOR, ORF, KINASE) FAMILY"/>
    <property type="match status" value="1"/>
</dbReference>
<dbReference type="InterPro" id="IPR000600">
    <property type="entry name" value="ROK"/>
</dbReference>
<comment type="caution">
    <text evidence="2">The sequence shown here is derived from an EMBL/GenBank/DDBJ whole genome shotgun (WGS) entry which is preliminary data.</text>
</comment>
<evidence type="ECO:0000313" key="3">
    <source>
        <dbReference type="Proteomes" id="UP001589810"/>
    </source>
</evidence>
<dbReference type="Gene3D" id="3.30.420.40">
    <property type="match status" value="2"/>
</dbReference>
<dbReference type="InterPro" id="IPR036388">
    <property type="entry name" value="WH-like_DNA-bd_sf"/>
</dbReference>
<dbReference type="Proteomes" id="UP001589810">
    <property type="component" value="Unassembled WGS sequence"/>
</dbReference>
<gene>
    <name evidence="2" type="ORF">ACFFH7_09375</name>
</gene>
<dbReference type="RefSeq" id="WP_379793882.1">
    <property type="nucleotide sequence ID" value="NZ_JBHLUD010000002.1"/>
</dbReference>
<protein>
    <submittedName>
        <fullName evidence="2">ROK family transcriptional regulator</fullName>
    </submittedName>
</protein>